<feature type="non-terminal residue" evidence="2">
    <location>
        <position position="1"/>
    </location>
</feature>
<evidence type="ECO:0000259" key="1">
    <source>
        <dbReference type="Pfam" id="PF01612"/>
    </source>
</evidence>
<dbReference type="AlphaFoldDB" id="A0A7J8MDU8"/>
<accession>A0A7J8MDU8</accession>
<dbReference type="Proteomes" id="UP000593572">
    <property type="component" value="Unassembled WGS sequence"/>
</dbReference>
<gene>
    <name evidence="2" type="ORF">Golob_007736</name>
</gene>
<dbReference type="Pfam" id="PF01612">
    <property type="entry name" value="DNA_pol_A_exo1"/>
    <property type="match status" value="1"/>
</dbReference>
<dbReference type="GO" id="GO:0071035">
    <property type="term" value="P:nuclear polyadenylation-dependent rRNA catabolic process"/>
    <property type="evidence" value="ECO:0007669"/>
    <property type="project" value="TreeGrafter"/>
</dbReference>
<feature type="domain" description="3'-5' exonuclease" evidence="1">
    <location>
        <begin position="72"/>
        <end position="150"/>
    </location>
</feature>
<dbReference type="GO" id="GO:0005730">
    <property type="term" value="C:nucleolus"/>
    <property type="evidence" value="ECO:0007669"/>
    <property type="project" value="TreeGrafter"/>
</dbReference>
<dbReference type="InterPro" id="IPR036397">
    <property type="entry name" value="RNaseH_sf"/>
</dbReference>
<dbReference type="GO" id="GO:0071037">
    <property type="term" value="P:nuclear polyadenylation-dependent snRNA catabolic process"/>
    <property type="evidence" value="ECO:0007669"/>
    <property type="project" value="TreeGrafter"/>
</dbReference>
<dbReference type="GO" id="GO:0003727">
    <property type="term" value="F:single-stranded RNA binding"/>
    <property type="evidence" value="ECO:0007669"/>
    <property type="project" value="TreeGrafter"/>
</dbReference>
<keyword evidence="3" id="KW-1185">Reference proteome</keyword>
<dbReference type="GO" id="GO:0071040">
    <property type="term" value="P:nuclear polyadenylation-dependent antisense transcript catabolic process"/>
    <property type="evidence" value="ECO:0007669"/>
    <property type="project" value="TreeGrafter"/>
</dbReference>
<comment type="caution">
    <text evidence="2">The sequence shown here is derived from an EMBL/GenBank/DDBJ whole genome shotgun (WGS) entry which is preliminary data.</text>
</comment>
<dbReference type="EMBL" id="JABEZX010000008">
    <property type="protein sequence ID" value="MBA0562712.1"/>
    <property type="molecule type" value="Genomic_DNA"/>
</dbReference>
<dbReference type="GO" id="GO:0071038">
    <property type="term" value="P:TRAMP-dependent tRNA surveillance pathway"/>
    <property type="evidence" value="ECO:0007669"/>
    <property type="project" value="TreeGrafter"/>
</dbReference>
<proteinExistence type="predicted"/>
<dbReference type="PANTHER" id="PTHR12124:SF47">
    <property type="entry name" value="EXOSOME COMPONENT 10"/>
    <property type="match status" value="1"/>
</dbReference>
<reference evidence="2 3" key="1">
    <citation type="journal article" date="2019" name="Genome Biol. Evol.">
        <title>Insights into the evolution of the New World diploid cottons (Gossypium, subgenus Houzingenia) based on genome sequencing.</title>
        <authorList>
            <person name="Grover C.E."/>
            <person name="Arick M.A. 2nd"/>
            <person name="Thrash A."/>
            <person name="Conover J.L."/>
            <person name="Sanders W.S."/>
            <person name="Peterson D.G."/>
            <person name="Frelichowski J.E."/>
            <person name="Scheffler J.A."/>
            <person name="Scheffler B.E."/>
            <person name="Wendel J.F."/>
        </authorList>
    </citation>
    <scope>NUCLEOTIDE SEQUENCE [LARGE SCALE GENOMIC DNA]</scope>
    <source>
        <strain evidence="2">157</strain>
        <tissue evidence="2">Leaf</tissue>
    </source>
</reference>
<evidence type="ECO:0000313" key="3">
    <source>
        <dbReference type="Proteomes" id="UP000593572"/>
    </source>
</evidence>
<dbReference type="InterPro" id="IPR045092">
    <property type="entry name" value="Rrp6-like"/>
</dbReference>
<dbReference type="GO" id="GO:0000175">
    <property type="term" value="F:3'-5'-RNA exonuclease activity"/>
    <property type="evidence" value="ECO:0007669"/>
    <property type="project" value="InterPro"/>
</dbReference>
<name>A0A7J8MDU8_9ROSI</name>
<sequence length="152" mass="17813">ELSQLDAKLDAKLKATFKEFKDEFKEKLYVIESVDKDIASHKTIKPSSIESTPFQLLKEVKDLELATTLHNVDEFALRIHIGPYFREVFKDSMKKEAMHRADWDILWLQRDFNIHLCNLLDIRKAARVLKLEQNSLDNLLQNYCGVTAKNEY</sequence>
<organism evidence="2 3">
    <name type="scientific">Gossypium lobatum</name>
    <dbReference type="NCBI Taxonomy" id="34289"/>
    <lineage>
        <taxon>Eukaryota</taxon>
        <taxon>Viridiplantae</taxon>
        <taxon>Streptophyta</taxon>
        <taxon>Embryophyta</taxon>
        <taxon>Tracheophyta</taxon>
        <taxon>Spermatophyta</taxon>
        <taxon>Magnoliopsida</taxon>
        <taxon>eudicotyledons</taxon>
        <taxon>Gunneridae</taxon>
        <taxon>Pentapetalae</taxon>
        <taxon>rosids</taxon>
        <taxon>malvids</taxon>
        <taxon>Malvales</taxon>
        <taxon>Malvaceae</taxon>
        <taxon>Malvoideae</taxon>
        <taxon>Gossypium</taxon>
    </lineage>
</organism>
<dbReference type="GO" id="GO:0071036">
    <property type="term" value="P:nuclear polyadenylation-dependent snoRNA catabolic process"/>
    <property type="evidence" value="ECO:0007669"/>
    <property type="project" value="TreeGrafter"/>
</dbReference>
<evidence type="ECO:0000313" key="2">
    <source>
        <dbReference type="EMBL" id="MBA0562712.1"/>
    </source>
</evidence>
<dbReference type="GO" id="GO:0071044">
    <property type="term" value="P:histone mRNA catabolic process"/>
    <property type="evidence" value="ECO:0007669"/>
    <property type="project" value="TreeGrafter"/>
</dbReference>
<dbReference type="GO" id="GO:0071039">
    <property type="term" value="P:nuclear polyadenylation-dependent CUT catabolic process"/>
    <property type="evidence" value="ECO:0007669"/>
    <property type="project" value="TreeGrafter"/>
</dbReference>
<dbReference type="InterPro" id="IPR002562">
    <property type="entry name" value="3'-5'_exonuclease_dom"/>
</dbReference>
<dbReference type="GO" id="GO:0071051">
    <property type="term" value="P:poly(A)-dependent snoRNA 3'-end processing"/>
    <property type="evidence" value="ECO:0007669"/>
    <property type="project" value="TreeGrafter"/>
</dbReference>
<dbReference type="GO" id="GO:0000467">
    <property type="term" value="P:exonucleolytic trimming to generate mature 3'-end of 5.8S rRNA from tricistronic rRNA transcript (SSU-rRNA, 5.8S rRNA, LSU-rRNA)"/>
    <property type="evidence" value="ECO:0007669"/>
    <property type="project" value="InterPro"/>
</dbReference>
<dbReference type="SUPFAM" id="SSF53098">
    <property type="entry name" value="Ribonuclease H-like"/>
    <property type="match status" value="1"/>
</dbReference>
<dbReference type="GO" id="GO:0000176">
    <property type="term" value="C:nuclear exosome (RNase complex)"/>
    <property type="evidence" value="ECO:0007669"/>
    <property type="project" value="TreeGrafter"/>
</dbReference>
<dbReference type="Gene3D" id="3.30.420.10">
    <property type="entry name" value="Ribonuclease H-like superfamily/Ribonuclease H"/>
    <property type="match status" value="1"/>
</dbReference>
<protein>
    <recommendedName>
        <fullName evidence="1">3'-5' exonuclease domain-containing protein</fullName>
    </recommendedName>
</protein>
<dbReference type="InterPro" id="IPR012337">
    <property type="entry name" value="RNaseH-like_sf"/>
</dbReference>
<dbReference type="PANTHER" id="PTHR12124">
    <property type="entry name" value="POLYMYOSITIS/SCLERODERMA AUTOANTIGEN-RELATED"/>
    <property type="match status" value="1"/>
</dbReference>